<feature type="compositionally biased region" description="Acidic residues" evidence="8">
    <location>
        <begin position="210"/>
        <end position="226"/>
    </location>
</feature>
<name>A0A7S3PCX5_9STRA</name>
<dbReference type="GO" id="GO:0051016">
    <property type="term" value="P:barbed-end actin filament capping"/>
    <property type="evidence" value="ECO:0007669"/>
    <property type="project" value="TreeGrafter"/>
</dbReference>
<feature type="domain" description="ADF-H" evidence="9">
    <location>
        <begin position="20"/>
        <end position="154"/>
    </location>
</feature>
<evidence type="ECO:0000256" key="1">
    <source>
        <dbReference type="ARBA" id="ARBA00004245"/>
    </source>
</evidence>
<evidence type="ECO:0000256" key="3">
    <source>
        <dbReference type="ARBA" id="ARBA00022490"/>
    </source>
</evidence>
<protein>
    <recommendedName>
        <fullName evidence="9">ADF-H domain-containing protein</fullName>
    </recommendedName>
</protein>
<organism evidence="10">
    <name type="scientific">Aplanochytrium stocchinoi</name>
    <dbReference type="NCBI Taxonomy" id="215587"/>
    <lineage>
        <taxon>Eukaryota</taxon>
        <taxon>Sar</taxon>
        <taxon>Stramenopiles</taxon>
        <taxon>Bigyra</taxon>
        <taxon>Labyrinthulomycetes</taxon>
        <taxon>Thraustochytrida</taxon>
        <taxon>Thraustochytriidae</taxon>
        <taxon>Aplanochytrium</taxon>
    </lineage>
</organism>
<dbReference type="GO" id="GO:0005884">
    <property type="term" value="C:actin filament"/>
    <property type="evidence" value="ECO:0007669"/>
    <property type="project" value="TreeGrafter"/>
</dbReference>
<comment type="subcellular location">
    <subcellularLocation>
        <location evidence="1">Cytoplasm</location>
        <location evidence="1">Cytoskeleton</location>
    </subcellularLocation>
</comment>
<evidence type="ECO:0000256" key="4">
    <source>
        <dbReference type="ARBA" id="ARBA00022737"/>
    </source>
</evidence>
<dbReference type="AlphaFoldDB" id="A0A7S3PCX5"/>
<evidence type="ECO:0000256" key="5">
    <source>
        <dbReference type="ARBA" id="ARBA00023203"/>
    </source>
</evidence>
<gene>
    <name evidence="10" type="ORF">ASTO00021_LOCUS1090</name>
</gene>
<dbReference type="SUPFAM" id="SSF55753">
    <property type="entry name" value="Actin depolymerizing proteins"/>
    <property type="match status" value="1"/>
</dbReference>
<evidence type="ECO:0000259" key="9">
    <source>
        <dbReference type="PROSITE" id="PS51263"/>
    </source>
</evidence>
<evidence type="ECO:0000313" key="10">
    <source>
        <dbReference type="EMBL" id="CAE0430731.1"/>
    </source>
</evidence>
<sequence length="226" mass="25300">MNGPKGFRLPGMVSFDKNASSGLQPTDRLNKLLKEMGPVLGAAKVTVSEKGIDGEKMFHNARIKRTFLEKLNALNRHISEEEPTIFVLYRDDKDVLMVTFVPENIKPKKKMLYASSKSALKSAIEKADEGCLIEEYNTTEADELSSKRYQKHKNVEAPLTEYEIEKLEMDQMETAGGYGFLAQLQKAQGSKFQLPGVNLKKTQATAKKEDDDDNDDDDDDNASDSD</sequence>
<dbReference type="InterPro" id="IPR028458">
    <property type="entry name" value="Twinfilin"/>
</dbReference>
<dbReference type="Gene3D" id="3.40.20.10">
    <property type="entry name" value="Severin"/>
    <property type="match status" value="1"/>
</dbReference>
<dbReference type="EMBL" id="HBIN01001742">
    <property type="protein sequence ID" value="CAE0430731.1"/>
    <property type="molecule type" value="Transcribed_RNA"/>
</dbReference>
<evidence type="ECO:0000256" key="2">
    <source>
        <dbReference type="ARBA" id="ARBA00009557"/>
    </source>
</evidence>
<dbReference type="GO" id="GO:0003785">
    <property type="term" value="F:actin monomer binding"/>
    <property type="evidence" value="ECO:0007669"/>
    <property type="project" value="TreeGrafter"/>
</dbReference>
<dbReference type="GO" id="GO:0005737">
    <property type="term" value="C:cytoplasm"/>
    <property type="evidence" value="ECO:0007669"/>
    <property type="project" value="TreeGrafter"/>
</dbReference>
<dbReference type="InterPro" id="IPR002108">
    <property type="entry name" value="ADF-H"/>
</dbReference>
<keyword evidence="6" id="KW-0206">Cytoskeleton</keyword>
<evidence type="ECO:0000256" key="7">
    <source>
        <dbReference type="ARBA" id="ARBA00038532"/>
    </source>
</evidence>
<accession>A0A7S3PCX5</accession>
<feature type="region of interest" description="Disordered" evidence="8">
    <location>
        <begin position="192"/>
        <end position="226"/>
    </location>
</feature>
<dbReference type="PROSITE" id="PS51263">
    <property type="entry name" value="ADF_H"/>
    <property type="match status" value="1"/>
</dbReference>
<keyword evidence="3" id="KW-0963">Cytoplasm</keyword>
<dbReference type="GO" id="GO:0051015">
    <property type="term" value="F:actin filament binding"/>
    <property type="evidence" value="ECO:0007669"/>
    <property type="project" value="TreeGrafter"/>
</dbReference>
<comment type="similarity">
    <text evidence="2">Belongs to the actin-binding proteins ADF family. Twinfilin subfamily.</text>
</comment>
<dbReference type="PANTHER" id="PTHR13759:SF1">
    <property type="entry name" value="TWINFILIN"/>
    <property type="match status" value="1"/>
</dbReference>
<dbReference type="PANTHER" id="PTHR13759">
    <property type="entry name" value="TWINFILIN"/>
    <property type="match status" value="1"/>
</dbReference>
<dbReference type="Pfam" id="PF00241">
    <property type="entry name" value="Cofilin_ADF"/>
    <property type="match status" value="1"/>
</dbReference>
<evidence type="ECO:0000256" key="6">
    <source>
        <dbReference type="ARBA" id="ARBA00023212"/>
    </source>
</evidence>
<keyword evidence="4" id="KW-0677">Repeat</keyword>
<dbReference type="InterPro" id="IPR029006">
    <property type="entry name" value="ADF-H/Gelsolin-like_dom_sf"/>
</dbReference>
<reference evidence="10" key="1">
    <citation type="submission" date="2021-01" db="EMBL/GenBank/DDBJ databases">
        <authorList>
            <person name="Corre E."/>
            <person name="Pelletier E."/>
            <person name="Niang G."/>
            <person name="Scheremetjew M."/>
            <person name="Finn R."/>
            <person name="Kale V."/>
            <person name="Holt S."/>
            <person name="Cochrane G."/>
            <person name="Meng A."/>
            <person name="Brown T."/>
            <person name="Cohen L."/>
        </authorList>
    </citation>
    <scope>NUCLEOTIDE SEQUENCE</scope>
    <source>
        <strain evidence="10">GSBS06</strain>
    </source>
</reference>
<dbReference type="GO" id="GO:0030042">
    <property type="term" value="P:actin filament depolymerization"/>
    <property type="evidence" value="ECO:0007669"/>
    <property type="project" value="TreeGrafter"/>
</dbReference>
<proteinExistence type="inferred from homology"/>
<keyword evidence="5" id="KW-0009">Actin-binding</keyword>
<evidence type="ECO:0000256" key="8">
    <source>
        <dbReference type="SAM" id="MobiDB-lite"/>
    </source>
</evidence>
<comment type="subunit">
    <text evidence="7">Interacts with G-actin; ADP-actin form.</text>
</comment>